<keyword evidence="1" id="KW-0812">Transmembrane</keyword>
<dbReference type="Proteomes" id="UP000664914">
    <property type="component" value="Chromosome"/>
</dbReference>
<proteinExistence type="predicted"/>
<sequence length="116" mass="13117">MSYLRYSSIGGVLGVIVAAVCALLVLILKVYFLAIPVLTVYPFYFLFSGNVDGSVPIHELLKIFYISAACNFILYYIIASLLWLGLRNSRNMWMAPAAYIGFQLLFFSGLWVRFLN</sequence>
<keyword evidence="1" id="KW-0472">Membrane</keyword>
<evidence type="ECO:0000256" key="1">
    <source>
        <dbReference type="SAM" id="Phobius"/>
    </source>
</evidence>
<reference evidence="2" key="2">
    <citation type="submission" date="2021-04" db="EMBL/GenBank/DDBJ databases">
        <title>Isolation and genomic analysis of the ibuprofen-degrading bacterium Sphingomonas strain MPO218.</title>
        <authorList>
            <person name="Aulestia M."/>
            <person name="Flores A."/>
            <person name="Mangas E.L."/>
            <person name="Perez-Pulido A.J."/>
            <person name="Santero E."/>
            <person name="Camacho E.M."/>
        </authorList>
    </citation>
    <scope>NUCLEOTIDE SEQUENCE</scope>
    <source>
        <strain evidence="2">MPO218</strain>
    </source>
</reference>
<feature type="transmembrane region" description="Helical" evidence="1">
    <location>
        <begin position="93"/>
        <end position="114"/>
    </location>
</feature>
<feature type="transmembrane region" description="Helical" evidence="1">
    <location>
        <begin position="63"/>
        <end position="86"/>
    </location>
</feature>
<organism evidence="2 3">
    <name type="scientific">Rhizorhabdus wittichii</name>
    <dbReference type="NCBI Taxonomy" id="160791"/>
    <lineage>
        <taxon>Bacteria</taxon>
        <taxon>Pseudomonadati</taxon>
        <taxon>Pseudomonadota</taxon>
        <taxon>Alphaproteobacteria</taxon>
        <taxon>Sphingomonadales</taxon>
        <taxon>Sphingomonadaceae</taxon>
        <taxon>Rhizorhabdus</taxon>
    </lineage>
</organism>
<gene>
    <name evidence="2" type="ORF">HRJ34_09430</name>
</gene>
<evidence type="ECO:0000313" key="2">
    <source>
        <dbReference type="EMBL" id="QTH23698.1"/>
    </source>
</evidence>
<accession>A0A975HFR8</accession>
<name>A0A975HFR8_9SPHN</name>
<reference evidence="2" key="1">
    <citation type="submission" date="2020-07" db="EMBL/GenBank/DDBJ databases">
        <authorList>
            <person name="Camacho E."/>
        </authorList>
    </citation>
    <scope>NUCLEOTIDE SEQUENCE</scope>
    <source>
        <strain evidence="2">MPO218</strain>
    </source>
</reference>
<protein>
    <submittedName>
        <fullName evidence="2">Uncharacterized protein</fullName>
    </submittedName>
</protein>
<dbReference type="RefSeq" id="WP_148218836.1">
    <property type="nucleotide sequence ID" value="NZ_CP059319.1"/>
</dbReference>
<dbReference type="AlphaFoldDB" id="A0A975HFR8"/>
<feature type="transmembrane region" description="Helical" evidence="1">
    <location>
        <begin position="12"/>
        <end position="43"/>
    </location>
</feature>
<dbReference type="EMBL" id="CP059319">
    <property type="protein sequence ID" value="QTH23698.1"/>
    <property type="molecule type" value="Genomic_DNA"/>
</dbReference>
<evidence type="ECO:0000313" key="3">
    <source>
        <dbReference type="Proteomes" id="UP000664914"/>
    </source>
</evidence>
<keyword evidence="1" id="KW-1133">Transmembrane helix</keyword>